<dbReference type="EMBL" id="CP120988">
    <property type="protein sequence ID" value="WLQ60690.1"/>
    <property type="molecule type" value="Genomic_DNA"/>
</dbReference>
<dbReference type="SUPFAM" id="SSF56300">
    <property type="entry name" value="Metallo-dependent phosphatases"/>
    <property type="match status" value="1"/>
</dbReference>
<dbReference type="PANTHER" id="PTHR33987">
    <property type="entry name" value="CALCINEURIN-LIKE METALLO-PHOSPHOESTERASE SUPERFAMILY PROTEIN"/>
    <property type="match status" value="1"/>
</dbReference>
<sequence>MPDNGLDRRKILTGGVAAALTAGAAAPAFAAGAAPGPARSAEVPLRAAVLEYEDPWTKALGLAELLGQAGFEVVPLDLALPADEQPQPVDLIAFGTFTNNSGEYLEYVADQADSLRRFVAGGGVVLDLAQSDQYGAPVAYLPAGVSAVRTDADYDTVYPVDAGHPLVKGQRVSNGRLFTGRNASPRVSYETVQRWSSMRVLMACAASGFPPALLEGQFGAGRFLVTSLTLDKIRNGAGVVVQPAEAVADSAAFFAALSGYVASVRSGTAPAVVPTPMPPERPVGPMVGHTEPGSARIWARPGLDPSLHARWNCAYRKAGRHDNRAWRTVTTRIEPDNDHTLIAQLRGLAPDTAYEFVLTPVKEAAGFTPMAGSFKTSPAPDKPSVVTMGMGSCGSSVPDHVWTKIMEEGCDSFVMLGDTPYVDSADLAVARQKHRTFLVQPEISRMISSMPVWATWDDHDFGGNDFHGDYKSKRQNRTAFVNYRANPTFGQTADGKILTQRTDGQGVYTSFRRGPIEVFLLDPRWFSRTAPSWADSTQLTCLGTVQWDWLRKQLRRSTAPFKAIATGMIWDDKQNAEKDDWATYSYEREAIYDFIKEEEIPGCFLIGGDIHVSRALSYGPRVGYDLWQFIVSPLHDSTIPSLNVPSPHLVHSAVEPHVFLKLVADTTLDMPTLTATWINRDGERLFEVTRTAGELGHTSYPRPSGSGRHDGAARQAGAEGEGRHR</sequence>
<name>A0ABY9IZE0_9ACTN</name>
<evidence type="ECO:0000256" key="1">
    <source>
        <dbReference type="SAM" id="MobiDB-lite"/>
    </source>
</evidence>
<keyword evidence="2" id="KW-0732">Signal</keyword>
<evidence type="ECO:0000259" key="3">
    <source>
        <dbReference type="Pfam" id="PF09423"/>
    </source>
</evidence>
<dbReference type="InterPro" id="IPR003961">
    <property type="entry name" value="FN3_dom"/>
</dbReference>
<keyword evidence="5" id="KW-1185">Reference proteome</keyword>
<feature type="domain" description="PhoD-like phosphatase metallophosphatase" evidence="3">
    <location>
        <begin position="427"/>
        <end position="640"/>
    </location>
</feature>
<dbReference type="InterPro" id="IPR029052">
    <property type="entry name" value="Metallo-depent_PP-like"/>
</dbReference>
<dbReference type="Gene3D" id="3.60.21.70">
    <property type="entry name" value="PhoD-like phosphatase"/>
    <property type="match status" value="1"/>
</dbReference>
<feature type="signal peptide" evidence="2">
    <location>
        <begin position="1"/>
        <end position="30"/>
    </location>
</feature>
<accession>A0ABY9IZE0</accession>
<dbReference type="CDD" id="cd00063">
    <property type="entry name" value="FN3"/>
    <property type="match status" value="1"/>
</dbReference>
<feature type="region of interest" description="Disordered" evidence="1">
    <location>
        <begin position="692"/>
        <end position="725"/>
    </location>
</feature>
<dbReference type="RefSeq" id="WP_306069099.1">
    <property type="nucleotide sequence ID" value="NZ_CP120988.1"/>
</dbReference>
<evidence type="ECO:0000313" key="5">
    <source>
        <dbReference type="Proteomes" id="UP001235744"/>
    </source>
</evidence>
<dbReference type="InterPro" id="IPR006311">
    <property type="entry name" value="TAT_signal"/>
</dbReference>
<proteinExistence type="predicted"/>
<dbReference type="PROSITE" id="PS51318">
    <property type="entry name" value="TAT"/>
    <property type="match status" value="1"/>
</dbReference>
<dbReference type="PANTHER" id="PTHR33987:SF1">
    <property type="entry name" value="CALCINEURIN-LIKE METALLO-PHOSPHOESTERASE SUPERFAMILY PROTEIN"/>
    <property type="match status" value="1"/>
</dbReference>
<gene>
    <name evidence="4" type="ORF">P8A19_37020</name>
</gene>
<dbReference type="Proteomes" id="UP001235744">
    <property type="component" value="Chromosome"/>
</dbReference>
<dbReference type="InterPro" id="IPR018946">
    <property type="entry name" value="PhoD-like_MPP"/>
</dbReference>
<organism evidence="4 5">
    <name type="scientific">Streptomyces poriferorum</name>
    <dbReference type="NCBI Taxonomy" id="2798799"/>
    <lineage>
        <taxon>Bacteria</taxon>
        <taxon>Bacillati</taxon>
        <taxon>Actinomycetota</taxon>
        <taxon>Actinomycetes</taxon>
        <taxon>Kitasatosporales</taxon>
        <taxon>Streptomycetaceae</taxon>
        <taxon>Streptomyces</taxon>
    </lineage>
</organism>
<feature type="chain" id="PRO_5045072747" evidence="2">
    <location>
        <begin position="31"/>
        <end position="725"/>
    </location>
</feature>
<evidence type="ECO:0000313" key="4">
    <source>
        <dbReference type="EMBL" id="WLQ60690.1"/>
    </source>
</evidence>
<dbReference type="Pfam" id="PF09423">
    <property type="entry name" value="PhoD"/>
    <property type="match status" value="1"/>
</dbReference>
<evidence type="ECO:0000256" key="2">
    <source>
        <dbReference type="SAM" id="SignalP"/>
    </source>
</evidence>
<reference evidence="4 5" key="1">
    <citation type="submission" date="2023-03" db="EMBL/GenBank/DDBJ databases">
        <title>Isolation and description of six Streptomyces strains from soil environments, able to metabolize different microbial glucans.</title>
        <authorList>
            <person name="Widen T."/>
            <person name="Larsbrink J."/>
        </authorList>
    </citation>
    <scope>NUCLEOTIDE SEQUENCE [LARGE SCALE GENOMIC DNA]</scope>
    <source>
        <strain evidence="4 5">Alt2</strain>
    </source>
</reference>
<dbReference type="InterPro" id="IPR038607">
    <property type="entry name" value="PhoD-like_sf"/>
</dbReference>
<protein>
    <submittedName>
        <fullName evidence="4">Alkaline phosphatase D family protein</fullName>
    </submittedName>
</protein>